<dbReference type="PANTHER" id="PTHR45982:SF1">
    <property type="entry name" value="REGULATOR OF CHROMOSOME CONDENSATION"/>
    <property type="match status" value="1"/>
</dbReference>
<evidence type="ECO:0000313" key="2">
    <source>
        <dbReference type="EMBL" id="HIX45428.1"/>
    </source>
</evidence>
<feature type="signal peptide" evidence="1">
    <location>
        <begin position="1"/>
        <end position="21"/>
    </location>
</feature>
<proteinExistence type="predicted"/>
<dbReference type="InterPro" id="IPR000408">
    <property type="entry name" value="Reg_chr_condens"/>
</dbReference>
<accession>A0A9D2APS8</accession>
<dbReference type="PRINTS" id="PR00633">
    <property type="entry name" value="RCCNDNSATION"/>
</dbReference>
<dbReference type="PROSITE" id="PS50012">
    <property type="entry name" value="RCC1_3"/>
    <property type="match status" value="2"/>
</dbReference>
<organism evidence="2 3">
    <name type="scientific">Candidatus Barnesiella excrementipullorum</name>
    <dbReference type="NCBI Taxonomy" id="2838479"/>
    <lineage>
        <taxon>Bacteria</taxon>
        <taxon>Pseudomonadati</taxon>
        <taxon>Bacteroidota</taxon>
        <taxon>Bacteroidia</taxon>
        <taxon>Bacteroidales</taxon>
        <taxon>Barnesiellaceae</taxon>
        <taxon>Barnesiella</taxon>
    </lineage>
</organism>
<dbReference type="Pfam" id="PF13540">
    <property type="entry name" value="RCC1_2"/>
    <property type="match status" value="2"/>
</dbReference>
<dbReference type="EMBL" id="DXFB01000119">
    <property type="protein sequence ID" value="HIX45428.1"/>
    <property type="molecule type" value="Genomic_DNA"/>
</dbReference>
<reference evidence="2" key="2">
    <citation type="submission" date="2021-04" db="EMBL/GenBank/DDBJ databases">
        <authorList>
            <person name="Gilroy R."/>
        </authorList>
    </citation>
    <scope>NUCLEOTIDE SEQUENCE</scope>
    <source>
        <strain evidence="2">ChiHjej12B11-16260</strain>
    </source>
</reference>
<dbReference type="Gene3D" id="2.130.10.30">
    <property type="entry name" value="Regulator of chromosome condensation 1/beta-lactamase-inhibitor protein II"/>
    <property type="match status" value="2"/>
</dbReference>
<protein>
    <submittedName>
        <fullName evidence="2">T9SS type A sorting domain-containing protein</fullName>
    </submittedName>
</protein>
<sequence>MKKITFLAAATAMMLCGGAQAQHVWKYVATGDATSYAVRDDGSLWTCGWNEQGQMGVPSVSERTAEWSLVGSDKDWKLAVGGKAYAFLMKEDGTLWAVGTAESGVQGTNTSMSNRTPAQIGTDSDWAYVAAVRFWGYTGFAIKTDGTLWGWGSNNSYQLCNGTTTGSTVPVQIGTDNDWKMITSGDSHVLAIKTDGTLWGWGNNVNGGLGIANTNGVNYDTPVQIGTDNDWAFVQAISNRTYAVKTDGTLWATGSNSNNILGFNQPEEELESNVYEFRQVTAVTEPVISVSGCEETVSVATGTNGVIEHVYMWGWNSDGALGDNNGRLWQGSSANIPLETTPVSPLLPEGVTFSVVSSGQSYSLALASDGTLYGWGRNKGGQLGDGTEYDVLQLSYYKKPFEIECPQNEVGAVTGVRNDGMVKFDGTYIMAQEPISNVYVYGINGQTVMQRDVVEGTYGLDNLAKGVYLLQYENNGERFVQKIVRR</sequence>
<dbReference type="InterPro" id="IPR026444">
    <property type="entry name" value="Secre_tail"/>
</dbReference>
<reference evidence="2" key="1">
    <citation type="journal article" date="2021" name="PeerJ">
        <title>Extensive microbial diversity within the chicken gut microbiome revealed by metagenomics and culture.</title>
        <authorList>
            <person name="Gilroy R."/>
            <person name="Ravi A."/>
            <person name="Getino M."/>
            <person name="Pursley I."/>
            <person name="Horton D.L."/>
            <person name="Alikhan N.F."/>
            <person name="Baker D."/>
            <person name="Gharbi K."/>
            <person name="Hall N."/>
            <person name="Watson M."/>
            <person name="Adriaenssens E.M."/>
            <person name="Foster-Nyarko E."/>
            <person name="Jarju S."/>
            <person name="Secka A."/>
            <person name="Antonio M."/>
            <person name="Oren A."/>
            <person name="Chaudhuri R.R."/>
            <person name="La Ragione R."/>
            <person name="Hildebrand F."/>
            <person name="Pallen M.J."/>
        </authorList>
    </citation>
    <scope>NUCLEOTIDE SEQUENCE</scope>
    <source>
        <strain evidence="2">ChiHjej12B11-16260</strain>
    </source>
</reference>
<dbReference type="GO" id="GO:0005085">
    <property type="term" value="F:guanyl-nucleotide exchange factor activity"/>
    <property type="evidence" value="ECO:0007669"/>
    <property type="project" value="TreeGrafter"/>
</dbReference>
<dbReference type="GO" id="GO:0005737">
    <property type="term" value="C:cytoplasm"/>
    <property type="evidence" value="ECO:0007669"/>
    <property type="project" value="TreeGrafter"/>
</dbReference>
<dbReference type="InterPro" id="IPR051553">
    <property type="entry name" value="Ran_GTPase-activating"/>
</dbReference>
<keyword evidence="1" id="KW-0732">Signal</keyword>
<dbReference type="NCBIfam" id="TIGR04183">
    <property type="entry name" value="Por_Secre_tail"/>
    <property type="match status" value="1"/>
</dbReference>
<feature type="chain" id="PRO_5039371944" evidence="1">
    <location>
        <begin position="22"/>
        <end position="486"/>
    </location>
</feature>
<dbReference type="PANTHER" id="PTHR45982">
    <property type="entry name" value="REGULATOR OF CHROMOSOME CONDENSATION"/>
    <property type="match status" value="1"/>
</dbReference>
<evidence type="ECO:0000256" key="1">
    <source>
        <dbReference type="SAM" id="SignalP"/>
    </source>
</evidence>
<dbReference type="SUPFAM" id="SSF50985">
    <property type="entry name" value="RCC1/BLIP-II"/>
    <property type="match status" value="2"/>
</dbReference>
<dbReference type="InterPro" id="IPR009091">
    <property type="entry name" value="RCC1/BLIP-II"/>
</dbReference>
<evidence type="ECO:0000313" key="3">
    <source>
        <dbReference type="Proteomes" id="UP000824246"/>
    </source>
</evidence>
<dbReference type="Pfam" id="PF00415">
    <property type="entry name" value="RCC1"/>
    <property type="match status" value="2"/>
</dbReference>
<comment type="caution">
    <text evidence="2">The sequence shown here is derived from an EMBL/GenBank/DDBJ whole genome shotgun (WGS) entry which is preliminary data.</text>
</comment>
<name>A0A9D2APS8_9BACT</name>
<gene>
    <name evidence="2" type="ORF">H9982_04340</name>
</gene>
<dbReference type="Proteomes" id="UP000824246">
    <property type="component" value="Unassembled WGS sequence"/>
</dbReference>
<dbReference type="AlphaFoldDB" id="A0A9D2APS8"/>